<reference evidence="2 3" key="1">
    <citation type="submission" date="2018-06" db="EMBL/GenBank/DDBJ databases">
        <authorList>
            <consortium name="Pathogen Informatics"/>
            <person name="Doyle S."/>
        </authorList>
    </citation>
    <scope>NUCLEOTIDE SEQUENCE [LARGE SCALE GENOMIC DNA]</scope>
    <source>
        <strain evidence="2 3">NCTC4824</strain>
    </source>
</reference>
<gene>
    <name evidence="2" type="ORF">NCTC4824_00789</name>
</gene>
<dbReference type="STRING" id="1348624.GCA_001591545_03469"/>
<evidence type="ECO:0000313" key="2">
    <source>
        <dbReference type="EMBL" id="SQI53290.1"/>
    </source>
</evidence>
<name>A0A2X4W6P6_LEDLE</name>
<keyword evidence="3" id="KW-1185">Reference proteome</keyword>
<organism evidence="2 3">
    <name type="scientific">Lederbergia lenta</name>
    <name type="common">Bacillus lentus</name>
    <dbReference type="NCBI Taxonomy" id="1467"/>
    <lineage>
        <taxon>Bacteria</taxon>
        <taxon>Bacillati</taxon>
        <taxon>Bacillota</taxon>
        <taxon>Bacilli</taxon>
        <taxon>Bacillales</taxon>
        <taxon>Bacillaceae</taxon>
        <taxon>Lederbergia</taxon>
    </lineage>
</organism>
<dbReference type="Proteomes" id="UP000249134">
    <property type="component" value="Chromosome 1"/>
</dbReference>
<evidence type="ECO:0000256" key="1">
    <source>
        <dbReference type="SAM" id="Phobius"/>
    </source>
</evidence>
<keyword evidence="1" id="KW-1133">Transmembrane helix</keyword>
<protein>
    <submittedName>
        <fullName evidence="2">Uncharacterized protein</fullName>
    </submittedName>
</protein>
<dbReference type="AlphaFoldDB" id="A0A2X4W6P6"/>
<dbReference type="EMBL" id="LS483476">
    <property type="protein sequence ID" value="SQI53290.1"/>
    <property type="molecule type" value="Genomic_DNA"/>
</dbReference>
<proteinExistence type="predicted"/>
<keyword evidence="1" id="KW-0812">Transmembrane</keyword>
<evidence type="ECO:0000313" key="3">
    <source>
        <dbReference type="Proteomes" id="UP000249134"/>
    </source>
</evidence>
<feature type="transmembrane region" description="Helical" evidence="1">
    <location>
        <begin position="7"/>
        <end position="29"/>
    </location>
</feature>
<dbReference type="KEGG" id="blen:NCTC4824_00789"/>
<dbReference type="RefSeq" id="WP_066145097.1">
    <property type="nucleotide sequence ID" value="NZ_CBCSGM010000007.1"/>
</dbReference>
<keyword evidence="1" id="KW-0472">Membrane</keyword>
<accession>A0A2X4W6P6</accession>
<sequence>MKVFKKVSTGFFIFVLLYALLVIFIPMLLDFMNITMNVKMQLFSLELGEIVNNSKEMYGTLTIYGILLSGIVGALLNISFYYIFKRRAHHSQL</sequence>
<feature type="transmembrane region" description="Helical" evidence="1">
    <location>
        <begin position="61"/>
        <end position="84"/>
    </location>
</feature>